<keyword evidence="11 14" id="KW-0482">Metalloprotease</keyword>
<evidence type="ECO:0000256" key="3">
    <source>
        <dbReference type="ARBA" id="ARBA00022475"/>
    </source>
</evidence>
<feature type="transmembrane region" description="Helical" evidence="14">
    <location>
        <begin position="64"/>
        <end position="83"/>
    </location>
</feature>
<dbReference type="Gene3D" id="3.10.580.10">
    <property type="entry name" value="CBS-domain"/>
    <property type="match status" value="1"/>
</dbReference>
<gene>
    <name evidence="17" type="ORF">GCM10022402_07180</name>
</gene>
<keyword evidence="5 14" id="KW-0812">Transmembrane</keyword>
<protein>
    <recommendedName>
        <fullName evidence="14">Zinc metalloprotease</fullName>
    </recommendedName>
</protein>
<keyword evidence="3 14" id="KW-1003">Cell membrane</keyword>
<feature type="transmembrane region" description="Helical" evidence="14">
    <location>
        <begin position="95"/>
        <end position="113"/>
    </location>
</feature>
<keyword evidence="9 14" id="KW-0862">Zinc</keyword>
<evidence type="ECO:0000313" key="17">
    <source>
        <dbReference type="EMBL" id="GAA3729058.1"/>
    </source>
</evidence>
<name>A0ABP7F157_9ACTN</name>
<dbReference type="PIRSF" id="PIRSF006404">
    <property type="entry name" value="UCP006404_Pept_M50_CBS"/>
    <property type="match status" value="1"/>
</dbReference>
<evidence type="ECO:0000256" key="5">
    <source>
        <dbReference type="ARBA" id="ARBA00022692"/>
    </source>
</evidence>
<keyword evidence="8 14" id="KW-0378">Hydrolase</keyword>
<evidence type="ECO:0000256" key="1">
    <source>
        <dbReference type="ARBA" id="ARBA00004651"/>
    </source>
</evidence>
<keyword evidence="12" id="KW-0129">CBS domain</keyword>
<comment type="subcellular location">
    <subcellularLocation>
        <location evidence="1 14">Cell membrane</location>
        <topology evidence="1 14">Multi-pass membrane protein</topology>
    </subcellularLocation>
</comment>
<reference evidence="18" key="1">
    <citation type="journal article" date="2019" name="Int. J. Syst. Evol. Microbiol.">
        <title>The Global Catalogue of Microorganisms (GCM) 10K type strain sequencing project: providing services to taxonomists for standard genome sequencing and annotation.</title>
        <authorList>
            <consortium name="The Broad Institute Genomics Platform"/>
            <consortium name="The Broad Institute Genome Sequencing Center for Infectious Disease"/>
            <person name="Wu L."/>
            <person name="Ma J."/>
        </authorList>
    </citation>
    <scope>NUCLEOTIDE SEQUENCE [LARGE SCALE GENOMIC DNA]</scope>
    <source>
        <strain evidence="18">JCM 17137</strain>
    </source>
</reference>
<dbReference type="Pfam" id="PF02163">
    <property type="entry name" value="Peptidase_M50"/>
    <property type="match status" value="2"/>
</dbReference>
<feature type="transmembrane region" description="Helical" evidence="14">
    <location>
        <begin position="151"/>
        <end position="174"/>
    </location>
</feature>
<comment type="caution">
    <text evidence="17">The sequence shown here is derived from an EMBL/GenBank/DDBJ whole genome shotgun (WGS) entry which is preliminary data.</text>
</comment>
<dbReference type="CDD" id="cd06164">
    <property type="entry name" value="S2P-M50_SpoIVFB_CBS"/>
    <property type="match status" value="1"/>
</dbReference>
<feature type="transmembrane region" description="Helical" evidence="14">
    <location>
        <begin position="209"/>
        <end position="226"/>
    </location>
</feature>
<feature type="domain" description="Peptidase M50" evidence="16">
    <location>
        <begin position="155"/>
        <end position="205"/>
    </location>
</feature>
<sequence length="386" mass="40974">MTHNGTPEPAQRHNGADRHSTPTGLLMGRPFGIAVRLSPSWLIIAAIITVLYQPVVERSLGLGALSYLVAFLFAVLLYASVLIHELAHALAARGYGLPVRGITLYMLGGVSHIDREPQTPGREFWVAFSGPLLSLVLAAVGFVGYRFVDPATVAGVLVWQLWVANLLVGVFNLLPGLPLDGGRLLRAAVWALTGNPTTGTVAAAWGGRALAVCVIALPLLLAWLSATRPDLFLVASGVVLGGFIWMGASSALRSARFWRRLPRLRARELAHRPITVPAETPLSEALRRSDEAGASAVVVTDTAGTATSIVNDAAAQAVPEQRRPWVPVSSVARAITSGSVVSAALEGADLLEALRHHPAPDYLLVDSEHVVGVLRAADVEAVFNRR</sequence>
<feature type="transmembrane region" description="Helical" evidence="14">
    <location>
        <begin position="33"/>
        <end position="52"/>
    </location>
</feature>
<dbReference type="Proteomes" id="UP001500908">
    <property type="component" value="Unassembled WGS sequence"/>
</dbReference>
<comment type="cofactor">
    <cofactor evidence="14">
        <name>Zn(2+)</name>
        <dbReference type="ChEBI" id="CHEBI:29105"/>
    </cofactor>
    <text evidence="14">Binds 1 zinc ion per subunit.</text>
</comment>
<keyword evidence="4 14" id="KW-0645">Protease</keyword>
<comment type="similarity">
    <text evidence="2 14">Belongs to the peptidase M50B family.</text>
</comment>
<evidence type="ECO:0000256" key="15">
    <source>
        <dbReference type="SAM" id="MobiDB-lite"/>
    </source>
</evidence>
<evidence type="ECO:0000313" key="18">
    <source>
        <dbReference type="Proteomes" id="UP001500908"/>
    </source>
</evidence>
<evidence type="ECO:0000256" key="2">
    <source>
        <dbReference type="ARBA" id="ARBA00007931"/>
    </source>
</evidence>
<evidence type="ECO:0000256" key="13">
    <source>
        <dbReference type="ARBA" id="ARBA00023136"/>
    </source>
</evidence>
<keyword evidence="7" id="KW-0677">Repeat</keyword>
<dbReference type="EMBL" id="BAABDD010000002">
    <property type="protein sequence ID" value="GAA3729058.1"/>
    <property type="molecule type" value="Genomic_DNA"/>
</dbReference>
<evidence type="ECO:0000256" key="9">
    <source>
        <dbReference type="ARBA" id="ARBA00022833"/>
    </source>
</evidence>
<dbReference type="PANTHER" id="PTHR39188">
    <property type="entry name" value="MEMBRANE-ASSOCIATED ZINC METALLOPROTEASE M50B"/>
    <property type="match status" value="1"/>
</dbReference>
<keyword evidence="6 14" id="KW-0479">Metal-binding</keyword>
<keyword evidence="10 14" id="KW-1133">Transmembrane helix</keyword>
<evidence type="ECO:0000256" key="10">
    <source>
        <dbReference type="ARBA" id="ARBA00022989"/>
    </source>
</evidence>
<evidence type="ECO:0000256" key="12">
    <source>
        <dbReference type="ARBA" id="ARBA00023122"/>
    </source>
</evidence>
<keyword evidence="18" id="KW-1185">Reference proteome</keyword>
<proteinExistence type="inferred from homology"/>
<dbReference type="RefSeq" id="WP_425567407.1">
    <property type="nucleotide sequence ID" value="NZ_BAABDD010000002.1"/>
</dbReference>
<dbReference type="InterPro" id="IPR008915">
    <property type="entry name" value="Peptidase_M50"/>
</dbReference>
<accession>A0ABP7F157</accession>
<evidence type="ECO:0000259" key="16">
    <source>
        <dbReference type="Pfam" id="PF02163"/>
    </source>
</evidence>
<evidence type="ECO:0000256" key="4">
    <source>
        <dbReference type="ARBA" id="ARBA00022670"/>
    </source>
</evidence>
<evidence type="ECO:0000256" key="11">
    <source>
        <dbReference type="ARBA" id="ARBA00023049"/>
    </source>
</evidence>
<feature type="compositionally biased region" description="Basic and acidic residues" evidence="15">
    <location>
        <begin position="10"/>
        <end position="20"/>
    </location>
</feature>
<dbReference type="PANTHER" id="PTHR39188:SF3">
    <property type="entry name" value="STAGE IV SPORULATION PROTEIN FB"/>
    <property type="match status" value="1"/>
</dbReference>
<evidence type="ECO:0000256" key="7">
    <source>
        <dbReference type="ARBA" id="ARBA00022737"/>
    </source>
</evidence>
<keyword evidence="13 14" id="KW-0472">Membrane</keyword>
<dbReference type="InterPro" id="IPR016483">
    <property type="entry name" value="UCP006404_Pept_M50_CBS"/>
</dbReference>
<evidence type="ECO:0000256" key="8">
    <source>
        <dbReference type="ARBA" id="ARBA00022801"/>
    </source>
</evidence>
<dbReference type="InterPro" id="IPR046342">
    <property type="entry name" value="CBS_dom_sf"/>
</dbReference>
<evidence type="ECO:0000256" key="14">
    <source>
        <dbReference type="PIRNR" id="PIRNR006404"/>
    </source>
</evidence>
<feature type="region of interest" description="Disordered" evidence="15">
    <location>
        <begin position="1"/>
        <end position="23"/>
    </location>
</feature>
<organism evidence="17 18">
    <name type="scientific">Salinactinospora qingdaonensis</name>
    <dbReference type="NCBI Taxonomy" id="702744"/>
    <lineage>
        <taxon>Bacteria</taxon>
        <taxon>Bacillati</taxon>
        <taxon>Actinomycetota</taxon>
        <taxon>Actinomycetes</taxon>
        <taxon>Streptosporangiales</taxon>
        <taxon>Nocardiopsidaceae</taxon>
        <taxon>Salinactinospora</taxon>
    </lineage>
</organism>
<feature type="transmembrane region" description="Helical" evidence="14">
    <location>
        <begin position="125"/>
        <end position="145"/>
    </location>
</feature>
<feature type="domain" description="Peptidase M50" evidence="16">
    <location>
        <begin position="73"/>
        <end position="145"/>
    </location>
</feature>
<feature type="transmembrane region" description="Helical" evidence="14">
    <location>
        <begin position="232"/>
        <end position="255"/>
    </location>
</feature>
<evidence type="ECO:0000256" key="6">
    <source>
        <dbReference type="ARBA" id="ARBA00022723"/>
    </source>
</evidence>
<dbReference type="SUPFAM" id="SSF54631">
    <property type="entry name" value="CBS-domain pair"/>
    <property type="match status" value="1"/>
</dbReference>